<accession>A0A1J7C2M0</accession>
<evidence type="ECO:0000313" key="4">
    <source>
        <dbReference type="Proteomes" id="UP000182826"/>
    </source>
</evidence>
<dbReference type="Pfam" id="PF06863">
    <property type="entry name" value="DUF1254"/>
    <property type="match status" value="1"/>
</dbReference>
<dbReference type="OrthoDB" id="272779at2"/>
<reference evidence="3 4" key="1">
    <citation type="submission" date="2016-10" db="EMBL/GenBank/DDBJ databases">
        <title>Draft Genome Sequence of Rhizobacteria Flavobacterium johnsoniae CI04.</title>
        <authorList>
            <person name="Bravo J.I."/>
            <person name="Lozano G.L."/>
            <person name="Handelsman J."/>
        </authorList>
    </citation>
    <scope>NUCLEOTIDE SEQUENCE [LARGE SCALE GENOMIC DNA]</scope>
    <source>
        <strain evidence="3 4">CI04</strain>
    </source>
</reference>
<evidence type="ECO:0000259" key="2">
    <source>
        <dbReference type="Pfam" id="PF06863"/>
    </source>
</evidence>
<dbReference type="AlphaFoldDB" id="A0A1J7C2M0"/>
<dbReference type="InterPro" id="IPR010621">
    <property type="entry name" value="DUF1214"/>
</dbReference>
<proteinExistence type="predicted"/>
<dbReference type="Proteomes" id="UP000182826">
    <property type="component" value="Unassembled WGS sequence"/>
</dbReference>
<dbReference type="PANTHER" id="PTHR36509:SF3">
    <property type="entry name" value="SIGNAL PEPTIDE PROTEIN"/>
    <property type="match status" value="1"/>
</dbReference>
<feature type="domain" description="DUF1214" evidence="1">
    <location>
        <begin position="332"/>
        <end position="436"/>
    </location>
</feature>
<dbReference type="SUPFAM" id="SSF160935">
    <property type="entry name" value="VPA0735-like"/>
    <property type="match status" value="1"/>
</dbReference>
<dbReference type="RefSeq" id="WP_071638636.1">
    <property type="nucleotide sequence ID" value="NZ_MLFK01000011.1"/>
</dbReference>
<dbReference type="Gene3D" id="2.60.120.600">
    <property type="entry name" value="Domain of unknown function DUF1214, C-terminal domain"/>
    <property type="match status" value="1"/>
</dbReference>
<evidence type="ECO:0008006" key="5">
    <source>
        <dbReference type="Google" id="ProtNLM"/>
    </source>
</evidence>
<dbReference type="InterPro" id="IPR037050">
    <property type="entry name" value="DUF1254_sf"/>
</dbReference>
<organism evidence="3 4">
    <name type="scientific">Flavobacterium johnsoniae</name>
    <name type="common">Cytophaga johnsonae</name>
    <dbReference type="NCBI Taxonomy" id="986"/>
    <lineage>
        <taxon>Bacteria</taxon>
        <taxon>Pseudomonadati</taxon>
        <taxon>Bacteroidota</taxon>
        <taxon>Flavobacteriia</taxon>
        <taxon>Flavobacteriales</taxon>
        <taxon>Flavobacteriaceae</taxon>
        <taxon>Flavobacterium</taxon>
    </lineage>
</organism>
<evidence type="ECO:0000259" key="1">
    <source>
        <dbReference type="Pfam" id="PF06742"/>
    </source>
</evidence>
<keyword evidence="4" id="KW-1185">Reference proteome</keyword>
<sequence>MTSNNQVDFPYEISEKIIYSRALQSVVWGIPAVNYDRIYQAFLSVGGSNNQIAYSTKPGNWKNQLLTPNADAVFALVFFDTMISGPLVLEIPQAAEFTILGTIMTCWQLPLEDVGTDGADQGNGSHYLILPPNYKDTVPTGYTVLSSPNSQGYALLRCMPKSDKDIDLARAIIYMEQIKLYPLANLEVGNSTSYIDITDKNFDAVIKYDISFFESLHRIVQEEPWLERDMLMVDILKEIGIEKDKPFTPDVKKRKILLEAVSDAKEYLDKRYEGYKAFYKSSKWFFPADPSLLNSWFSGFKENDIYPIDARAAAYYWGFGSLKRTKSTISQFYLFLICDRYGNKLDGSQRYKLTLPADVPVNKYWSVTAYNRSTHSYIKGVAYSSRSSLSQDLRINKNDGTITIFFGPEPPDELHSNWIPVRANENFELVFRFYGVEKPILEKKWILPDVESL</sequence>
<protein>
    <recommendedName>
        <fullName evidence="5">DUF1254 domain-containing protein</fullName>
    </recommendedName>
</protein>
<evidence type="ECO:0000313" key="3">
    <source>
        <dbReference type="EMBL" id="OIV39961.1"/>
    </source>
</evidence>
<dbReference type="Gene3D" id="2.60.40.1610">
    <property type="entry name" value="Domain of unknown function DUF1254"/>
    <property type="match status" value="1"/>
</dbReference>
<dbReference type="Gene3D" id="1.10.3360.10">
    <property type="entry name" value="VPA0735-like domain"/>
    <property type="match status" value="1"/>
</dbReference>
<dbReference type="Pfam" id="PF06742">
    <property type="entry name" value="DUF1214"/>
    <property type="match status" value="1"/>
</dbReference>
<dbReference type="PANTHER" id="PTHR36509">
    <property type="entry name" value="BLL3101 PROTEIN"/>
    <property type="match status" value="1"/>
</dbReference>
<dbReference type="InterPro" id="IPR010679">
    <property type="entry name" value="DUF1254"/>
</dbReference>
<dbReference type="InterPro" id="IPR037049">
    <property type="entry name" value="DUF1214_C_sf"/>
</dbReference>
<name>A0A1J7C2M0_FLAJO</name>
<dbReference type="EMBL" id="MLFK01000011">
    <property type="protein sequence ID" value="OIV39961.1"/>
    <property type="molecule type" value="Genomic_DNA"/>
</dbReference>
<comment type="caution">
    <text evidence="3">The sequence shown here is derived from an EMBL/GenBank/DDBJ whole genome shotgun (WGS) entry which is preliminary data.</text>
</comment>
<gene>
    <name evidence="3" type="ORF">BKM63_21400</name>
</gene>
<feature type="domain" description="DUF1254" evidence="2">
    <location>
        <begin position="50"/>
        <end position="182"/>
    </location>
</feature>